<name>A0A6G1KWT7_9PEZI</name>
<keyword evidence="2" id="KW-1185">Reference proteome</keyword>
<dbReference type="AlphaFoldDB" id="A0A6G1KWT7"/>
<evidence type="ECO:0000313" key="2">
    <source>
        <dbReference type="Proteomes" id="UP000799436"/>
    </source>
</evidence>
<gene>
    <name evidence="1" type="ORF">EJ03DRAFT_17663</name>
</gene>
<evidence type="ECO:0000313" key="1">
    <source>
        <dbReference type="EMBL" id="KAF2764729.1"/>
    </source>
</evidence>
<dbReference type="Proteomes" id="UP000799436">
    <property type="component" value="Unassembled WGS sequence"/>
</dbReference>
<accession>A0A6G1KWT7</accession>
<proteinExistence type="predicted"/>
<dbReference type="EMBL" id="ML995912">
    <property type="protein sequence ID" value="KAF2764729.1"/>
    <property type="molecule type" value="Genomic_DNA"/>
</dbReference>
<protein>
    <submittedName>
        <fullName evidence="1">Uncharacterized protein</fullName>
    </submittedName>
</protein>
<dbReference type="OrthoDB" id="3885851at2759"/>
<sequence>MASMQQMINTPELLEQVLQCLLDDVVPLSNREDPRSARTNTNAKSMLDLLHCMEVCQAFNATILGSKALQRALFLAPEERTLRAWSHAPQSNHTQSPMLNPVVQTTFPAYHYRFWHLSVEVSGNRYCAYLIITRRDLEQHRLYQRRRGGHGQSISDMLLAQPPILQLEARIWEERDESKEYVGRTLALKEPFVACQGVLTIGMVHERVEEMFAEHRDVAAIKLTTV</sequence>
<organism evidence="1 2">
    <name type="scientific">Teratosphaeria nubilosa</name>
    <dbReference type="NCBI Taxonomy" id="161662"/>
    <lineage>
        <taxon>Eukaryota</taxon>
        <taxon>Fungi</taxon>
        <taxon>Dikarya</taxon>
        <taxon>Ascomycota</taxon>
        <taxon>Pezizomycotina</taxon>
        <taxon>Dothideomycetes</taxon>
        <taxon>Dothideomycetidae</taxon>
        <taxon>Mycosphaerellales</taxon>
        <taxon>Teratosphaeriaceae</taxon>
        <taxon>Teratosphaeria</taxon>
    </lineage>
</organism>
<reference evidence="1" key="1">
    <citation type="journal article" date="2020" name="Stud. Mycol.">
        <title>101 Dothideomycetes genomes: a test case for predicting lifestyles and emergence of pathogens.</title>
        <authorList>
            <person name="Haridas S."/>
            <person name="Albert R."/>
            <person name="Binder M."/>
            <person name="Bloem J."/>
            <person name="Labutti K."/>
            <person name="Salamov A."/>
            <person name="Andreopoulos B."/>
            <person name="Baker S."/>
            <person name="Barry K."/>
            <person name="Bills G."/>
            <person name="Bluhm B."/>
            <person name="Cannon C."/>
            <person name="Castanera R."/>
            <person name="Culley D."/>
            <person name="Daum C."/>
            <person name="Ezra D."/>
            <person name="Gonzalez J."/>
            <person name="Henrissat B."/>
            <person name="Kuo A."/>
            <person name="Liang C."/>
            <person name="Lipzen A."/>
            <person name="Lutzoni F."/>
            <person name="Magnuson J."/>
            <person name="Mondo S."/>
            <person name="Nolan M."/>
            <person name="Ohm R."/>
            <person name="Pangilinan J."/>
            <person name="Park H.-J."/>
            <person name="Ramirez L."/>
            <person name="Alfaro M."/>
            <person name="Sun H."/>
            <person name="Tritt A."/>
            <person name="Yoshinaga Y."/>
            <person name="Zwiers L.-H."/>
            <person name="Turgeon B."/>
            <person name="Goodwin S."/>
            <person name="Spatafora J."/>
            <person name="Crous P."/>
            <person name="Grigoriev I."/>
        </authorList>
    </citation>
    <scope>NUCLEOTIDE SEQUENCE</scope>
    <source>
        <strain evidence="1">CBS 116005</strain>
    </source>
</reference>